<evidence type="ECO:0000313" key="3">
    <source>
        <dbReference type="WBParaSite" id="ACRNAN_scaffold758.g10795.t1"/>
    </source>
</evidence>
<proteinExistence type="predicted"/>
<evidence type="ECO:0000313" key="2">
    <source>
        <dbReference type="Proteomes" id="UP000887540"/>
    </source>
</evidence>
<sequence>MFALVAYYPGAPDQLNPGQLNPDNSTHGQLNPGQLNPDNSTHGQLNPGQLNPDNSTQESQPTDNSTHFW</sequence>
<reference evidence="3" key="1">
    <citation type="submission" date="2022-11" db="UniProtKB">
        <authorList>
            <consortium name="WormBaseParasite"/>
        </authorList>
    </citation>
    <scope>IDENTIFICATION</scope>
</reference>
<feature type="compositionally biased region" description="Polar residues" evidence="1">
    <location>
        <begin position="16"/>
        <end position="69"/>
    </location>
</feature>
<organism evidence="2 3">
    <name type="scientific">Acrobeloides nanus</name>
    <dbReference type="NCBI Taxonomy" id="290746"/>
    <lineage>
        <taxon>Eukaryota</taxon>
        <taxon>Metazoa</taxon>
        <taxon>Ecdysozoa</taxon>
        <taxon>Nematoda</taxon>
        <taxon>Chromadorea</taxon>
        <taxon>Rhabditida</taxon>
        <taxon>Tylenchina</taxon>
        <taxon>Cephalobomorpha</taxon>
        <taxon>Cephaloboidea</taxon>
        <taxon>Cephalobidae</taxon>
        <taxon>Acrobeloides</taxon>
    </lineage>
</organism>
<dbReference type="WBParaSite" id="ACRNAN_scaffold758.g10795.t1">
    <property type="protein sequence ID" value="ACRNAN_scaffold758.g10795.t1"/>
    <property type="gene ID" value="ACRNAN_scaffold758.g10795"/>
</dbReference>
<dbReference type="AlphaFoldDB" id="A0A914EE23"/>
<dbReference type="Proteomes" id="UP000887540">
    <property type="component" value="Unplaced"/>
</dbReference>
<protein>
    <submittedName>
        <fullName evidence="3">Uncharacterized protein</fullName>
    </submittedName>
</protein>
<accession>A0A914EE23</accession>
<name>A0A914EE23_9BILA</name>
<feature type="region of interest" description="Disordered" evidence="1">
    <location>
        <begin position="1"/>
        <end position="69"/>
    </location>
</feature>
<keyword evidence="2" id="KW-1185">Reference proteome</keyword>
<evidence type="ECO:0000256" key="1">
    <source>
        <dbReference type="SAM" id="MobiDB-lite"/>
    </source>
</evidence>